<dbReference type="Proteomes" id="UP000585609">
    <property type="component" value="Unassembled WGS sequence"/>
</dbReference>
<evidence type="ECO:0000313" key="1">
    <source>
        <dbReference type="EMBL" id="GFP18772.1"/>
    </source>
</evidence>
<dbReference type="Proteomes" id="UP000588083">
    <property type="component" value="Unassembled WGS sequence"/>
</dbReference>
<evidence type="ECO:0000313" key="8">
    <source>
        <dbReference type="Proteomes" id="UP000588083"/>
    </source>
</evidence>
<dbReference type="Proteomes" id="UP000574717">
    <property type="component" value="Unassembled WGS sequence"/>
</dbReference>
<dbReference type="EMBL" id="BLSD01000002">
    <property type="protein sequence ID" value="GFP38367.1"/>
    <property type="molecule type" value="Genomic_DNA"/>
</dbReference>
<evidence type="ECO:0000313" key="5">
    <source>
        <dbReference type="Proteomes" id="UP000569018"/>
    </source>
</evidence>
<dbReference type="Proteomes" id="UP000569018">
    <property type="component" value="Unassembled WGS sequence"/>
</dbReference>
<evidence type="ECO:0000313" key="6">
    <source>
        <dbReference type="Proteomes" id="UP000574717"/>
    </source>
</evidence>
<dbReference type="RefSeq" id="WP_176235200.1">
    <property type="nucleotide sequence ID" value="NZ_BLRU01000013.1"/>
</dbReference>
<dbReference type="EMBL" id="BLRZ01000001">
    <property type="protein sequence ID" value="GFP29101.1"/>
    <property type="molecule type" value="Genomic_DNA"/>
</dbReference>
<evidence type="ECO:0000313" key="2">
    <source>
        <dbReference type="EMBL" id="GFP23807.1"/>
    </source>
</evidence>
<organism evidence="1 6">
    <name type="scientific">Candidatus Hakubella thermalkaliphila</name>
    <dbReference type="NCBI Taxonomy" id="2754717"/>
    <lineage>
        <taxon>Bacteria</taxon>
        <taxon>Bacillati</taxon>
        <taxon>Actinomycetota</taxon>
        <taxon>Actinomycetota incertae sedis</taxon>
        <taxon>Candidatus Hakubellales</taxon>
        <taxon>Candidatus Hakubellaceae</taxon>
        <taxon>Candidatus Hakubella</taxon>
    </lineage>
</organism>
<evidence type="ECO:0000313" key="4">
    <source>
        <dbReference type="EMBL" id="GFP38367.1"/>
    </source>
</evidence>
<sequence>MGIAQDLLEDWEQDVHRIEEHEINTLAPEMDNVLDGRDLLEEVKSQLSPRELEKLDRLDAILRKNIDYVWQNLNNPVMKRRRLLLPHNHWWWYYDTISEKAISC</sequence>
<dbReference type="AlphaFoldDB" id="A0A6V8NET9"/>
<name>A0A6V8NET9_9ACTN</name>
<accession>A0A6V8NET9</accession>
<comment type="caution">
    <text evidence="1">The sequence shown here is derived from an EMBL/GenBank/DDBJ whole genome shotgun (WGS) entry which is preliminary data.</text>
</comment>
<reference evidence="5 6" key="1">
    <citation type="journal article" date="2020" name="Front. Microbiol.">
        <title>Single-cell genomics of novel Actinobacteria with the Wood-Ljungdahl pathway discovered in a serpentinizing system.</title>
        <authorList>
            <person name="Merino N."/>
            <person name="Kawai M."/>
            <person name="Boyd E.S."/>
            <person name="Colman D.R."/>
            <person name="McGlynn S.E."/>
            <person name="Nealson K.H."/>
            <person name="Kurokawa K."/>
            <person name="Hongoh Y."/>
        </authorList>
    </citation>
    <scope>NUCLEOTIDE SEQUENCE [LARGE SCALE GENOMIC DNA]</scope>
    <source>
        <strain evidence="1 6">S03</strain>
        <strain evidence="2 7">S09_30</strain>
        <strain evidence="3 8">S34</strain>
        <strain evidence="4 5">S47</strain>
    </source>
</reference>
<dbReference type="EMBL" id="BLRW01000205">
    <property type="protein sequence ID" value="GFP23807.1"/>
    <property type="molecule type" value="Genomic_DNA"/>
</dbReference>
<evidence type="ECO:0000313" key="3">
    <source>
        <dbReference type="EMBL" id="GFP29101.1"/>
    </source>
</evidence>
<evidence type="ECO:0000313" key="7">
    <source>
        <dbReference type="Proteomes" id="UP000585609"/>
    </source>
</evidence>
<proteinExistence type="predicted"/>
<protein>
    <submittedName>
        <fullName evidence="1">Uncharacterized protein</fullName>
    </submittedName>
</protein>
<dbReference type="EMBL" id="BLRU01000013">
    <property type="protein sequence ID" value="GFP18772.1"/>
    <property type="molecule type" value="Genomic_DNA"/>
</dbReference>
<keyword evidence="8" id="KW-1185">Reference proteome</keyword>
<gene>
    <name evidence="1" type="ORF">HKBW3S03_00277</name>
    <name evidence="2" type="ORF">HKBW3S09_01272</name>
    <name evidence="3" type="ORF">HKBW3S34_00019</name>
    <name evidence="4" type="ORF">HKBW3S47_00068</name>
</gene>